<comment type="caution">
    <text evidence="1">The sequence shown here is derived from an EMBL/GenBank/DDBJ whole genome shotgun (WGS) entry which is preliminary data.</text>
</comment>
<accession>A0A948W5J2</accession>
<dbReference type="SFLD" id="SFLDS00003">
    <property type="entry name" value="Haloacid_Dehalogenase"/>
    <property type="match status" value="1"/>
</dbReference>
<dbReference type="NCBIfam" id="TIGR01509">
    <property type="entry name" value="HAD-SF-IA-v3"/>
    <property type="match status" value="1"/>
</dbReference>
<dbReference type="Gene3D" id="3.40.50.1000">
    <property type="entry name" value="HAD superfamily/HAD-like"/>
    <property type="match status" value="1"/>
</dbReference>
<sequence length="209" mass="23271">MIKAILLDVYGTLLTTDLEIAPYSDLLRAYQLDDRELEEARRDFMTTPYDTIDAWVLALSRQYPDRVVSKEILHKVETELKRHQASFRLFDGAAAVLDGLRGKGYVTAIVTNLSTTYKEPILRLGLDELVDYRVYSCDVGFMKPEREIFEIALGAVEAAAGEAVMVGDNLADDVEGAKNAGIRPIHIEAGVHGALPSLLELPEHLERLI</sequence>
<dbReference type="EMBL" id="JAHJDP010000023">
    <property type="protein sequence ID" value="MBU2690055.1"/>
    <property type="molecule type" value="Genomic_DNA"/>
</dbReference>
<gene>
    <name evidence="1" type="ORF">KJ970_03945</name>
</gene>
<dbReference type="Proteomes" id="UP000777784">
    <property type="component" value="Unassembled WGS sequence"/>
</dbReference>
<organism evidence="1 2">
    <name type="scientific">Eiseniibacteriota bacterium</name>
    <dbReference type="NCBI Taxonomy" id="2212470"/>
    <lineage>
        <taxon>Bacteria</taxon>
        <taxon>Candidatus Eiseniibacteriota</taxon>
    </lineage>
</organism>
<dbReference type="PANTHER" id="PTHR46649">
    <property type="match status" value="1"/>
</dbReference>
<dbReference type="InterPro" id="IPR006439">
    <property type="entry name" value="HAD-SF_hydro_IA"/>
</dbReference>
<evidence type="ECO:0000313" key="2">
    <source>
        <dbReference type="Proteomes" id="UP000777784"/>
    </source>
</evidence>
<dbReference type="AlphaFoldDB" id="A0A948W5J2"/>
<evidence type="ECO:0000313" key="1">
    <source>
        <dbReference type="EMBL" id="MBU2690055.1"/>
    </source>
</evidence>
<dbReference type="GO" id="GO:0016787">
    <property type="term" value="F:hydrolase activity"/>
    <property type="evidence" value="ECO:0007669"/>
    <property type="project" value="UniProtKB-KW"/>
</dbReference>
<proteinExistence type="predicted"/>
<name>A0A948W5J2_UNCEI</name>
<dbReference type="SUPFAM" id="SSF56784">
    <property type="entry name" value="HAD-like"/>
    <property type="match status" value="1"/>
</dbReference>
<protein>
    <submittedName>
        <fullName evidence="1">HAD family hydrolase</fullName>
    </submittedName>
</protein>
<dbReference type="InterPro" id="IPR036412">
    <property type="entry name" value="HAD-like_sf"/>
</dbReference>
<keyword evidence="1" id="KW-0378">Hydrolase</keyword>
<dbReference type="Pfam" id="PF00702">
    <property type="entry name" value="Hydrolase"/>
    <property type="match status" value="1"/>
</dbReference>
<dbReference type="PANTHER" id="PTHR46649:SF4">
    <property type="entry name" value="HALOACID DEHALOGENASE-LIKE HYDROLASE (HAD) SUPERFAMILY PROTEIN"/>
    <property type="match status" value="1"/>
</dbReference>
<dbReference type="InterPro" id="IPR023214">
    <property type="entry name" value="HAD_sf"/>
</dbReference>
<reference evidence="1" key="1">
    <citation type="submission" date="2021-05" db="EMBL/GenBank/DDBJ databases">
        <title>Energy efficiency and biological interactions define the core microbiome of deep oligotrophic groundwater.</title>
        <authorList>
            <person name="Mehrshad M."/>
            <person name="Lopez-Fernandez M."/>
            <person name="Bell E."/>
            <person name="Bernier-Latmani R."/>
            <person name="Bertilsson S."/>
            <person name="Dopson M."/>
        </authorList>
    </citation>
    <scope>NUCLEOTIDE SEQUENCE</scope>
    <source>
        <strain evidence="1">Modern_marine.mb.64</strain>
    </source>
</reference>
<dbReference type="NCBIfam" id="TIGR01549">
    <property type="entry name" value="HAD-SF-IA-v1"/>
    <property type="match status" value="1"/>
</dbReference>
<dbReference type="SFLD" id="SFLDG01129">
    <property type="entry name" value="C1.5:_HAD__Beta-PGM__Phosphata"/>
    <property type="match status" value="1"/>
</dbReference>